<dbReference type="InterPro" id="IPR029052">
    <property type="entry name" value="Metallo-depent_PP-like"/>
</dbReference>
<gene>
    <name evidence="4" type="ORF">H4R34_000949</name>
</gene>
<organism evidence="4 5">
    <name type="scientific">Dimargaris verticillata</name>
    <dbReference type="NCBI Taxonomy" id="2761393"/>
    <lineage>
        <taxon>Eukaryota</taxon>
        <taxon>Fungi</taxon>
        <taxon>Fungi incertae sedis</taxon>
        <taxon>Zoopagomycota</taxon>
        <taxon>Kickxellomycotina</taxon>
        <taxon>Dimargaritomycetes</taxon>
        <taxon>Dimargaritales</taxon>
        <taxon>Dimargaritaceae</taxon>
        <taxon>Dimargaris</taxon>
    </lineage>
</organism>
<keyword evidence="2" id="KW-1133">Transmembrane helix</keyword>
<feature type="region of interest" description="Disordered" evidence="1">
    <location>
        <begin position="74"/>
        <end position="131"/>
    </location>
</feature>
<dbReference type="InterPro" id="IPR018946">
    <property type="entry name" value="PhoD-like_MPP"/>
</dbReference>
<comment type="caution">
    <text evidence="4">The sequence shown here is derived from an EMBL/GenBank/DDBJ whole genome shotgun (WGS) entry which is preliminary data.</text>
</comment>
<feature type="compositionally biased region" description="Polar residues" evidence="1">
    <location>
        <begin position="109"/>
        <end position="121"/>
    </location>
</feature>
<dbReference type="EMBL" id="JANBQB010000034">
    <property type="protein sequence ID" value="KAJ1983989.1"/>
    <property type="molecule type" value="Genomic_DNA"/>
</dbReference>
<evidence type="ECO:0000313" key="5">
    <source>
        <dbReference type="Proteomes" id="UP001151582"/>
    </source>
</evidence>
<proteinExistence type="predicted"/>
<name>A0A9W8B9F7_9FUNG</name>
<evidence type="ECO:0000313" key="4">
    <source>
        <dbReference type="EMBL" id="KAJ1983989.1"/>
    </source>
</evidence>
<evidence type="ECO:0000256" key="2">
    <source>
        <dbReference type="SAM" id="Phobius"/>
    </source>
</evidence>
<sequence>MVSAESAYIGVSLFNLGLTYIFLRVISPTVVLKLIVGNVLVLLGLQLYFYWHHYVVTRALPAVQSRTLTNTRQHEQTAVTKAVAGQRSTSTRSVRQRKGCAQGTGETGKAQQPVETQQISEPPTGDLISPFSQTAFRTPRKRALKALLTLGNILVCTFVFDYALSPLWREERTDLALLRVGALYPDGAKVMARDPVATKVQLWITTLPVTDPDQRAAIYDQILVPGFNFTHLANIPPALRGNQDLSTINQQWRQLDQSLVGSPTHDYTAAVRLTGLSPSTHYAINGVRQFANGTTSELNRVVFQTAPPALGPPLLGLPAKDPQSGHGTKFIFGFGSCIKPKFPYSPMRQSNVPGFANLAQQTMEFLIFLGDFIYADVPYFAGPAKAIYRRLYRQVYHDPDTIRYAQRIPTVHIYDDHEILNNWDQHDAAPMPNALTAFEEYHGSANPDSPDLGTYWRIMPPWVMTPLQGWSQKLQTAGARLIRKPSLLWTPYQLLEGIVVTDSTSPIETVDAAVPSSNSNHIDGNGAGRESSDAEPVAKGNAEPDHKRAFYTFEYGDVTYFVMDTRRYRSPEVMPDGPHKTMLGVEQKQYFHDWLHRVNQTYTFKFVASSVPLTRNWVLGDGSMETWGGYLTERAEVLRWVATVPNVIFLSGDRHEVAVTRLGLPEHVGLYQARTATQTDAKLPAETRDTTDLADANSHGRSSDDQAASNIVQHTLKDTRPLEFSVSPFGQFYMPLINAYQATELDEPIYYRRVGNLKYGTFEIDTLSDPRRPRATFHLYTEEWNGKYPVYNYTVYGQPLGHSA</sequence>
<dbReference type="OrthoDB" id="2100241at2759"/>
<dbReference type="PANTHER" id="PTHR43606">
    <property type="entry name" value="PHOSPHATASE, PUTATIVE (AFU_ORTHOLOGUE AFUA_6G08710)-RELATED"/>
    <property type="match status" value="1"/>
</dbReference>
<dbReference type="Gene3D" id="3.60.21.70">
    <property type="entry name" value="PhoD-like phosphatase"/>
    <property type="match status" value="1"/>
</dbReference>
<protein>
    <recommendedName>
        <fullName evidence="3">PhoD-like phosphatase metallophosphatase domain-containing protein</fullName>
    </recommendedName>
</protein>
<feature type="transmembrane region" description="Helical" evidence="2">
    <location>
        <begin position="30"/>
        <end position="51"/>
    </location>
</feature>
<evidence type="ECO:0000259" key="3">
    <source>
        <dbReference type="Pfam" id="PF09423"/>
    </source>
</evidence>
<keyword evidence="2" id="KW-0472">Membrane</keyword>
<evidence type="ECO:0000256" key="1">
    <source>
        <dbReference type="SAM" id="MobiDB-lite"/>
    </source>
</evidence>
<dbReference type="SUPFAM" id="SSF56300">
    <property type="entry name" value="Metallo-dependent phosphatases"/>
    <property type="match status" value="1"/>
</dbReference>
<dbReference type="Pfam" id="PF09423">
    <property type="entry name" value="PhoD"/>
    <property type="match status" value="2"/>
</dbReference>
<dbReference type="InterPro" id="IPR038607">
    <property type="entry name" value="PhoD-like_sf"/>
</dbReference>
<accession>A0A9W8B9F7</accession>
<reference evidence="4" key="1">
    <citation type="submission" date="2022-07" db="EMBL/GenBank/DDBJ databases">
        <title>Phylogenomic reconstructions and comparative analyses of Kickxellomycotina fungi.</title>
        <authorList>
            <person name="Reynolds N.K."/>
            <person name="Stajich J.E."/>
            <person name="Barry K."/>
            <person name="Grigoriev I.V."/>
            <person name="Crous P."/>
            <person name="Smith M.E."/>
        </authorList>
    </citation>
    <scope>NUCLEOTIDE SEQUENCE</scope>
    <source>
        <strain evidence="4">RSA 567</strain>
    </source>
</reference>
<keyword evidence="5" id="KW-1185">Reference proteome</keyword>
<dbReference type="PANTHER" id="PTHR43606:SF2">
    <property type="entry name" value="ALKALINE PHOSPHATASE FAMILY PROTEIN (AFU_ORTHOLOGUE AFUA_5G03860)"/>
    <property type="match status" value="1"/>
</dbReference>
<dbReference type="Proteomes" id="UP001151582">
    <property type="component" value="Unassembled WGS sequence"/>
</dbReference>
<keyword evidence="2" id="KW-0812">Transmembrane</keyword>
<feature type="domain" description="PhoD-like phosphatase metallophosphatase" evidence="3">
    <location>
        <begin position="352"/>
        <end position="429"/>
    </location>
</feature>
<feature type="region of interest" description="Disordered" evidence="1">
    <location>
        <begin position="511"/>
        <end position="542"/>
    </location>
</feature>
<feature type="region of interest" description="Disordered" evidence="1">
    <location>
        <begin position="679"/>
        <end position="708"/>
    </location>
</feature>
<feature type="transmembrane region" description="Helical" evidence="2">
    <location>
        <begin position="6"/>
        <end position="23"/>
    </location>
</feature>
<dbReference type="AlphaFoldDB" id="A0A9W8B9F7"/>
<dbReference type="InterPro" id="IPR052900">
    <property type="entry name" value="Phospholipid_Metab_Enz"/>
</dbReference>
<feature type="domain" description="PhoD-like phosphatase metallophosphatase" evidence="3">
    <location>
        <begin position="536"/>
        <end position="662"/>
    </location>
</feature>